<reference evidence="3" key="1">
    <citation type="submission" date="2024-04" db="EMBL/GenBank/DDBJ databases">
        <title>Salinicola lusitanus LLJ914,a marine bacterium isolated from the Okinawa Trough.</title>
        <authorList>
            <person name="Li J."/>
        </authorList>
    </citation>
    <scope>NUCLEOTIDE SEQUENCE [LARGE SCALE GENOMIC DNA]</scope>
</reference>
<evidence type="ECO:0000313" key="2">
    <source>
        <dbReference type="EMBL" id="KAK7930519.1"/>
    </source>
</evidence>
<dbReference type="EMBL" id="JBBPFD010000004">
    <property type="protein sequence ID" value="KAK7930519.1"/>
    <property type="molecule type" value="Genomic_DNA"/>
</dbReference>
<feature type="compositionally biased region" description="Basic and acidic residues" evidence="1">
    <location>
        <begin position="63"/>
        <end position="79"/>
    </location>
</feature>
<protein>
    <submittedName>
        <fullName evidence="2">Uncharacterized protein</fullName>
    </submittedName>
</protein>
<dbReference type="Proteomes" id="UP001460270">
    <property type="component" value="Unassembled WGS sequence"/>
</dbReference>
<proteinExistence type="predicted"/>
<gene>
    <name evidence="2" type="ORF">WMY93_006914</name>
</gene>
<feature type="compositionally biased region" description="Basic and acidic residues" evidence="1">
    <location>
        <begin position="143"/>
        <end position="154"/>
    </location>
</feature>
<accession>A0AAW0PWQ7</accession>
<keyword evidence="3" id="KW-1185">Reference proteome</keyword>
<feature type="compositionally biased region" description="Basic and acidic residues" evidence="1">
    <location>
        <begin position="91"/>
        <end position="100"/>
    </location>
</feature>
<dbReference type="AlphaFoldDB" id="A0AAW0PWQ7"/>
<organism evidence="2 3">
    <name type="scientific">Mugilogobius chulae</name>
    <name type="common">yellowstripe goby</name>
    <dbReference type="NCBI Taxonomy" id="88201"/>
    <lineage>
        <taxon>Eukaryota</taxon>
        <taxon>Metazoa</taxon>
        <taxon>Chordata</taxon>
        <taxon>Craniata</taxon>
        <taxon>Vertebrata</taxon>
        <taxon>Euteleostomi</taxon>
        <taxon>Actinopterygii</taxon>
        <taxon>Neopterygii</taxon>
        <taxon>Teleostei</taxon>
        <taxon>Neoteleostei</taxon>
        <taxon>Acanthomorphata</taxon>
        <taxon>Gobiaria</taxon>
        <taxon>Gobiiformes</taxon>
        <taxon>Gobioidei</taxon>
        <taxon>Gobiidae</taxon>
        <taxon>Gobionellinae</taxon>
        <taxon>Mugilogobius</taxon>
    </lineage>
</organism>
<name>A0AAW0PWQ7_9GOBI</name>
<feature type="region of interest" description="Disordered" evidence="1">
    <location>
        <begin position="131"/>
        <end position="154"/>
    </location>
</feature>
<evidence type="ECO:0000313" key="3">
    <source>
        <dbReference type="Proteomes" id="UP001460270"/>
    </source>
</evidence>
<feature type="region of interest" description="Disordered" evidence="1">
    <location>
        <begin position="41"/>
        <end position="104"/>
    </location>
</feature>
<sequence>MRLVAALGRARERESVNSGEYALQMCRPVTLQVYTPALTDTPALDGRTVFSPESTQRQAGGREGGKREGHEPGASHPEDLCSLAGRTAWNRTEEREREGEVSIQRRRRGACLLNGCVPPHVASSCTLSEFTSGTDLRAPGSKLKHELKEKKDRK</sequence>
<evidence type="ECO:0000256" key="1">
    <source>
        <dbReference type="SAM" id="MobiDB-lite"/>
    </source>
</evidence>
<comment type="caution">
    <text evidence="2">The sequence shown here is derived from an EMBL/GenBank/DDBJ whole genome shotgun (WGS) entry which is preliminary data.</text>
</comment>